<feature type="compositionally biased region" description="Polar residues" evidence="1">
    <location>
        <begin position="200"/>
        <end position="209"/>
    </location>
</feature>
<dbReference type="AlphaFoldDB" id="A0A5A7QKA3"/>
<gene>
    <name evidence="3" type="ORF">STAS_22770</name>
</gene>
<keyword evidence="2" id="KW-0812">Transmembrane</keyword>
<protein>
    <submittedName>
        <fullName evidence="3">Electroneutral sodium bicarbonate exchanger 1</fullName>
    </submittedName>
</protein>
<sequence length="281" mass="31203">MSDLRNRAKQSDTPLCKNLKSGSLLNLSTTLFAQRILFSSRLKIGSIGSVFAFFDLLLLFTPPYFLFFSFICSLSFLFNLIASFICFLCLHCSCASLACFRASGPSRTRKSISSRAPPCSRLLCLIFRCPAPHGGCRRASGPSVGPASTRASGARLGSPAACRGRRERRNQGRGSPSRRRSARNSLSGPSEGFDFGQPPRLSSSLPGHPSTISRRLLWERWRWRRGRGLPGRFPVVRGEKLRPVAPWKKGKRTVGFSLTVLNEFLRRVVEIPACGCAERWF</sequence>
<evidence type="ECO:0000313" key="4">
    <source>
        <dbReference type="Proteomes" id="UP000325081"/>
    </source>
</evidence>
<dbReference type="EMBL" id="BKCP01007293">
    <property type="protein sequence ID" value="GER45785.1"/>
    <property type="molecule type" value="Genomic_DNA"/>
</dbReference>
<keyword evidence="4" id="KW-1185">Reference proteome</keyword>
<feature type="region of interest" description="Disordered" evidence="1">
    <location>
        <begin position="135"/>
        <end position="209"/>
    </location>
</feature>
<proteinExistence type="predicted"/>
<evidence type="ECO:0000256" key="1">
    <source>
        <dbReference type="SAM" id="MobiDB-lite"/>
    </source>
</evidence>
<comment type="caution">
    <text evidence="3">The sequence shown here is derived from an EMBL/GenBank/DDBJ whole genome shotgun (WGS) entry which is preliminary data.</text>
</comment>
<name>A0A5A7QKA3_STRAF</name>
<evidence type="ECO:0000313" key="3">
    <source>
        <dbReference type="EMBL" id="GER45785.1"/>
    </source>
</evidence>
<organism evidence="3 4">
    <name type="scientific">Striga asiatica</name>
    <name type="common">Asiatic witchweed</name>
    <name type="synonym">Buchnera asiatica</name>
    <dbReference type="NCBI Taxonomy" id="4170"/>
    <lineage>
        <taxon>Eukaryota</taxon>
        <taxon>Viridiplantae</taxon>
        <taxon>Streptophyta</taxon>
        <taxon>Embryophyta</taxon>
        <taxon>Tracheophyta</taxon>
        <taxon>Spermatophyta</taxon>
        <taxon>Magnoliopsida</taxon>
        <taxon>eudicotyledons</taxon>
        <taxon>Gunneridae</taxon>
        <taxon>Pentapetalae</taxon>
        <taxon>asterids</taxon>
        <taxon>lamiids</taxon>
        <taxon>Lamiales</taxon>
        <taxon>Orobanchaceae</taxon>
        <taxon>Buchnereae</taxon>
        <taxon>Striga</taxon>
    </lineage>
</organism>
<evidence type="ECO:0000256" key="2">
    <source>
        <dbReference type="SAM" id="Phobius"/>
    </source>
</evidence>
<feature type="transmembrane region" description="Helical" evidence="2">
    <location>
        <begin position="67"/>
        <end position="100"/>
    </location>
</feature>
<reference evidence="4" key="1">
    <citation type="journal article" date="2019" name="Curr. Biol.">
        <title>Genome Sequence of Striga asiatica Provides Insight into the Evolution of Plant Parasitism.</title>
        <authorList>
            <person name="Yoshida S."/>
            <person name="Kim S."/>
            <person name="Wafula E.K."/>
            <person name="Tanskanen J."/>
            <person name="Kim Y.M."/>
            <person name="Honaas L."/>
            <person name="Yang Z."/>
            <person name="Spallek T."/>
            <person name="Conn C.E."/>
            <person name="Ichihashi Y."/>
            <person name="Cheong K."/>
            <person name="Cui S."/>
            <person name="Der J.P."/>
            <person name="Gundlach H."/>
            <person name="Jiao Y."/>
            <person name="Hori C."/>
            <person name="Ishida J.K."/>
            <person name="Kasahara H."/>
            <person name="Kiba T."/>
            <person name="Kim M.S."/>
            <person name="Koo N."/>
            <person name="Laohavisit A."/>
            <person name="Lee Y.H."/>
            <person name="Lumba S."/>
            <person name="McCourt P."/>
            <person name="Mortimer J.C."/>
            <person name="Mutuku J.M."/>
            <person name="Nomura T."/>
            <person name="Sasaki-Sekimoto Y."/>
            <person name="Seto Y."/>
            <person name="Wang Y."/>
            <person name="Wakatake T."/>
            <person name="Sakakibara H."/>
            <person name="Demura T."/>
            <person name="Yamaguchi S."/>
            <person name="Yoneyama K."/>
            <person name="Manabe R.I."/>
            <person name="Nelson D.C."/>
            <person name="Schulman A.H."/>
            <person name="Timko M.P."/>
            <person name="dePamphilis C.W."/>
            <person name="Choi D."/>
            <person name="Shirasu K."/>
        </authorList>
    </citation>
    <scope>NUCLEOTIDE SEQUENCE [LARGE SCALE GENOMIC DNA]</scope>
    <source>
        <strain evidence="4">cv. UVA1</strain>
    </source>
</reference>
<dbReference type="Proteomes" id="UP000325081">
    <property type="component" value="Unassembled WGS sequence"/>
</dbReference>
<keyword evidence="2" id="KW-0472">Membrane</keyword>
<accession>A0A5A7QKA3</accession>
<keyword evidence="2" id="KW-1133">Transmembrane helix</keyword>
<feature type="transmembrane region" description="Helical" evidence="2">
    <location>
        <begin position="44"/>
        <end position="61"/>
    </location>
</feature>